<name>Q07Z89_SHEFN</name>
<dbReference type="InterPro" id="IPR002347">
    <property type="entry name" value="SDR_fam"/>
</dbReference>
<dbReference type="EMBL" id="CP000447">
    <property type="protein sequence ID" value="ABI72675.1"/>
    <property type="molecule type" value="Genomic_DNA"/>
</dbReference>
<keyword evidence="2" id="KW-0560">Oxidoreductase</keyword>
<protein>
    <submittedName>
        <fullName evidence="3">Short-chain dehydrogenase/reductase SDR</fullName>
    </submittedName>
</protein>
<organism evidence="3 4">
    <name type="scientific">Shewanella frigidimarina (strain NCIMB 400)</name>
    <dbReference type="NCBI Taxonomy" id="318167"/>
    <lineage>
        <taxon>Bacteria</taxon>
        <taxon>Pseudomonadati</taxon>
        <taxon>Pseudomonadota</taxon>
        <taxon>Gammaproteobacteria</taxon>
        <taxon>Alteromonadales</taxon>
        <taxon>Shewanellaceae</taxon>
        <taxon>Shewanella</taxon>
    </lineage>
</organism>
<dbReference type="SUPFAM" id="SSF51735">
    <property type="entry name" value="NAD(P)-binding Rossmann-fold domains"/>
    <property type="match status" value="1"/>
</dbReference>
<dbReference type="PANTHER" id="PTHR43639">
    <property type="entry name" value="OXIDOREDUCTASE, SHORT-CHAIN DEHYDROGENASE/REDUCTASE FAMILY (AFU_ORTHOLOGUE AFUA_5G02870)"/>
    <property type="match status" value="1"/>
</dbReference>
<dbReference type="eggNOG" id="COG1028">
    <property type="taxonomic scope" value="Bacteria"/>
</dbReference>
<dbReference type="Gene3D" id="3.40.50.720">
    <property type="entry name" value="NAD(P)-binding Rossmann-like Domain"/>
    <property type="match status" value="1"/>
</dbReference>
<dbReference type="InterPro" id="IPR036291">
    <property type="entry name" value="NAD(P)-bd_dom_sf"/>
</dbReference>
<dbReference type="PANTHER" id="PTHR43639:SF1">
    <property type="entry name" value="SHORT-CHAIN DEHYDROGENASE_REDUCTASE FAMILY PROTEIN"/>
    <property type="match status" value="1"/>
</dbReference>
<dbReference type="GO" id="GO:0016491">
    <property type="term" value="F:oxidoreductase activity"/>
    <property type="evidence" value="ECO:0007669"/>
    <property type="project" value="UniProtKB-KW"/>
</dbReference>
<dbReference type="PRINTS" id="PR00080">
    <property type="entry name" value="SDRFAMILY"/>
</dbReference>
<dbReference type="CDD" id="cd05233">
    <property type="entry name" value="SDR_c"/>
    <property type="match status" value="1"/>
</dbReference>
<evidence type="ECO:0000256" key="2">
    <source>
        <dbReference type="ARBA" id="ARBA00023002"/>
    </source>
</evidence>
<evidence type="ECO:0000313" key="4">
    <source>
        <dbReference type="Proteomes" id="UP000000684"/>
    </source>
</evidence>
<dbReference type="PRINTS" id="PR00081">
    <property type="entry name" value="GDHRDH"/>
</dbReference>
<proteinExistence type="inferred from homology"/>
<reference evidence="3 4" key="1">
    <citation type="submission" date="2006-08" db="EMBL/GenBank/DDBJ databases">
        <title>Complete sequence of Shewanella frigidimarina NCIMB 400.</title>
        <authorList>
            <consortium name="US DOE Joint Genome Institute"/>
            <person name="Copeland A."/>
            <person name="Lucas S."/>
            <person name="Lapidus A."/>
            <person name="Barry K."/>
            <person name="Detter J.C."/>
            <person name="Glavina del Rio T."/>
            <person name="Hammon N."/>
            <person name="Israni S."/>
            <person name="Dalin E."/>
            <person name="Tice H."/>
            <person name="Pitluck S."/>
            <person name="Fredrickson J.K."/>
            <person name="Kolker E."/>
            <person name="McCuel L.A."/>
            <person name="DiChristina T."/>
            <person name="Nealson K.H."/>
            <person name="Newman D."/>
            <person name="Tiedje J.M."/>
            <person name="Zhou J."/>
            <person name="Romine M.F."/>
            <person name="Culley D.E."/>
            <person name="Serres M."/>
            <person name="Chertkov O."/>
            <person name="Brettin T."/>
            <person name="Bruce D."/>
            <person name="Han C."/>
            <person name="Tapia R."/>
            <person name="Gilna P."/>
            <person name="Schmutz J."/>
            <person name="Larimer F."/>
            <person name="Land M."/>
            <person name="Hauser L."/>
            <person name="Kyrpides N."/>
            <person name="Mikhailova N."/>
            <person name="Richardson P."/>
        </authorList>
    </citation>
    <scope>NUCLEOTIDE SEQUENCE [LARGE SCALE GENOMIC DNA]</scope>
    <source>
        <strain evidence="3 4">NCIMB 400</strain>
    </source>
</reference>
<evidence type="ECO:0000313" key="3">
    <source>
        <dbReference type="EMBL" id="ABI72675.1"/>
    </source>
</evidence>
<dbReference type="KEGG" id="sfr:Sfri_2836"/>
<dbReference type="AlphaFoldDB" id="Q07Z89"/>
<dbReference type="Pfam" id="PF13561">
    <property type="entry name" value="adh_short_C2"/>
    <property type="match status" value="1"/>
</dbReference>
<dbReference type="STRING" id="318167.Sfri_2836"/>
<accession>Q07Z89</accession>
<keyword evidence="4" id="KW-1185">Reference proteome</keyword>
<comment type="similarity">
    <text evidence="1">Belongs to the short-chain dehydrogenases/reductases (SDR) family.</text>
</comment>
<dbReference type="GeneID" id="41838219"/>
<dbReference type="HOGENOM" id="CLU_010194_1_0_6"/>
<evidence type="ECO:0000256" key="1">
    <source>
        <dbReference type="ARBA" id="ARBA00006484"/>
    </source>
</evidence>
<dbReference type="RefSeq" id="WP_011638284.1">
    <property type="nucleotide sequence ID" value="NC_008345.1"/>
</dbReference>
<gene>
    <name evidence="3" type="ordered locus">Sfri_2836</name>
</gene>
<dbReference type="Proteomes" id="UP000000684">
    <property type="component" value="Chromosome"/>
</dbReference>
<sequence length="253" mass="27546" precursor="true">MQQKFTNKKWALITGALGGIGKALVKEFTNDGYSVLATDLKICNDNFDNVCFLQLDLESFVLDEAYAAEFYKKVNAVTDGVGITSLINNAAVQILADTRFISRQQWNTSFNVNLSAPFFLTQLFIDDLDRNSGSIVNISSIHATQTKKQFVAYATTKAALSSMTRNMVLDIGNRVRINAIEPAAIATDMLKAGFYGKDELYKRLEMFHPLGRVGTPSEIAKLAVFLTSDNAGFVQGACISASGGIQGCLSDPI</sequence>
<dbReference type="OrthoDB" id="9803628at2"/>